<dbReference type="Pfam" id="PF00941">
    <property type="entry name" value="FAD_binding_5"/>
    <property type="match status" value="1"/>
</dbReference>
<dbReference type="AlphaFoldDB" id="A0A0J1FR93"/>
<dbReference type="PROSITE" id="PS51387">
    <property type="entry name" value="FAD_PCMH"/>
    <property type="match status" value="1"/>
</dbReference>
<comment type="caution">
    <text evidence="5">The sequence shown here is derived from an EMBL/GenBank/DDBJ whole genome shotgun (WGS) entry which is preliminary data.</text>
</comment>
<evidence type="ECO:0000313" key="6">
    <source>
        <dbReference type="Proteomes" id="UP000036356"/>
    </source>
</evidence>
<evidence type="ECO:0000256" key="3">
    <source>
        <dbReference type="ARBA" id="ARBA00023002"/>
    </source>
</evidence>
<dbReference type="InterPro" id="IPR016169">
    <property type="entry name" value="FAD-bd_PCMH_sub2"/>
</dbReference>
<protein>
    <submittedName>
        <fullName evidence="5">6-hydroxypseudooxynicotine dehydrogenase complex subunit alpha</fullName>
        <ecNumber evidence="5">1.5.99.14</ecNumber>
    </submittedName>
</protein>
<evidence type="ECO:0000259" key="4">
    <source>
        <dbReference type="PROSITE" id="PS51387"/>
    </source>
</evidence>
<dbReference type="PATRIC" id="fig|476652.3.peg.2757"/>
<name>A0A0J1FR93_9FIRM</name>
<accession>A0A0J1FR93</accession>
<sequence>MFTVLDMAQPDKLEEAFEILTKRKNNTILGGCAFLKMSKKRIGTGIDLSRLNLDYIREDNGFIVIGAMAALRDLETNALLRDAFGGILSQSVRNIIGVQFRNGVTVGASVYSRYGFSDLLTALLVLDTEVELYNGGKMPLRDFLQKPYEKDILVQLRIEKNQRLAAFSSFRKSASDFAVLNIAVSNLDKQWTIAVGARPGRAVIAETASRALSQGHLSAEEIEAAAKIAADELSFGTNTRGTAGYRKALCQVLVKREIMEVLQCKSN</sequence>
<dbReference type="InterPro" id="IPR036683">
    <property type="entry name" value="CO_DH_flav_C_dom_sf"/>
</dbReference>
<gene>
    <name evidence="5" type="primary">kdhA_1</name>
    <name evidence="5" type="ORF">DEAC_c26350</name>
</gene>
<dbReference type="Gene3D" id="3.30.465.10">
    <property type="match status" value="1"/>
</dbReference>
<keyword evidence="3 5" id="KW-0560">Oxidoreductase</keyword>
<dbReference type="InterPro" id="IPR036318">
    <property type="entry name" value="FAD-bd_PCMH-like_sf"/>
</dbReference>
<proteinExistence type="predicted"/>
<dbReference type="Gene3D" id="3.30.390.50">
    <property type="entry name" value="CO dehydrogenase flavoprotein, C-terminal domain"/>
    <property type="match status" value="1"/>
</dbReference>
<dbReference type="STRING" id="476652.DEAC_c26350"/>
<dbReference type="PANTHER" id="PTHR42659:SF2">
    <property type="entry name" value="XANTHINE DEHYDROGENASE SUBUNIT C-RELATED"/>
    <property type="match status" value="1"/>
</dbReference>
<dbReference type="InterPro" id="IPR016166">
    <property type="entry name" value="FAD-bd_PCMH"/>
</dbReference>
<dbReference type="Proteomes" id="UP000036356">
    <property type="component" value="Unassembled WGS sequence"/>
</dbReference>
<dbReference type="SUPFAM" id="SSF56176">
    <property type="entry name" value="FAD-binding/transporter-associated domain-like"/>
    <property type="match status" value="1"/>
</dbReference>
<evidence type="ECO:0000256" key="2">
    <source>
        <dbReference type="ARBA" id="ARBA00022827"/>
    </source>
</evidence>
<dbReference type="InterPro" id="IPR002346">
    <property type="entry name" value="Mopterin_DH_FAD-bd"/>
</dbReference>
<dbReference type="InterPro" id="IPR005107">
    <property type="entry name" value="CO_DH_flav_C"/>
</dbReference>
<dbReference type="Pfam" id="PF03450">
    <property type="entry name" value="CO_deh_flav_C"/>
    <property type="match status" value="1"/>
</dbReference>
<dbReference type="InterPro" id="IPR051312">
    <property type="entry name" value="Diverse_Substr_Oxidored"/>
</dbReference>
<dbReference type="GO" id="GO:0034909">
    <property type="term" value="F:6-hydroxypseudooxynicotine dehydrogenase activity"/>
    <property type="evidence" value="ECO:0007669"/>
    <property type="project" value="UniProtKB-EC"/>
</dbReference>
<keyword evidence="1" id="KW-0285">Flavoprotein</keyword>
<dbReference type="GO" id="GO:0071949">
    <property type="term" value="F:FAD binding"/>
    <property type="evidence" value="ECO:0007669"/>
    <property type="project" value="InterPro"/>
</dbReference>
<reference evidence="5 6" key="1">
    <citation type="submission" date="2015-06" db="EMBL/GenBank/DDBJ databases">
        <title>Draft genome of the moderately acidophilic sulfate reducer Candidatus Desulfosporosinus acididurans strain M1.</title>
        <authorList>
            <person name="Poehlein A."/>
            <person name="Petzsch P."/>
            <person name="Johnson B.D."/>
            <person name="Schloemann M."/>
            <person name="Daniel R."/>
            <person name="Muehling M."/>
        </authorList>
    </citation>
    <scope>NUCLEOTIDE SEQUENCE [LARGE SCALE GENOMIC DNA]</scope>
    <source>
        <strain evidence="5 6">M1</strain>
    </source>
</reference>
<dbReference type="PANTHER" id="PTHR42659">
    <property type="entry name" value="XANTHINE DEHYDROGENASE SUBUNIT C-RELATED"/>
    <property type="match status" value="1"/>
</dbReference>
<organism evidence="5 6">
    <name type="scientific">Desulfosporosinus acididurans</name>
    <dbReference type="NCBI Taxonomy" id="476652"/>
    <lineage>
        <taxon>Bacteria</taxon>
        <taxon>Bacillati</taxon>
        <taxon>Bacillota</taxon>
        <taxon>Clostridia</taxon>
        <taxon>Eubacteriales</taxon>
        <taxon>Desulfitobacteriaceae</taxon>
        <taxon>Desulfosporosinus</taxon>
    </lineage>
</organism>
<evidence type="ECO:0000256" key="1">
    <source>
        <dbReference type="ARBA" id="ARBA00022630"/>
    </source>
</evidence>
<dbReference type="RefSeq" id="WP_047810462.1">
    <property type="nucleotide sequence ID" value="NZ_LDZY01000008.1"/>
</dbReference>
<keyword evidence="2" id="KW-0274">FAD</keyword>
<dbReference type="EC" id="1.5.99.14" evidence="5"/>
<keyword evidence="6" id="KW-1185">Reference proteome</keyword>
<dbReference type="SUPFAM" id="SSF55447">
    <property type="entry name" value="CO dehydrogenase flavoprotein C-terminal domain-like"/>
    <property type="match status" value="1"/>
</dbReference>
<feature type="domain" description="FAD-binding PCMH-type" evidence="4">
    <location>
        <begin position="1"/>
        <end position="163"/>
    </location>
</feature>
<dbReference type="SMART" id="SM01092">
    <property type="entry name" value="CO_deh_flav_C"/>
    <property type="match status" value="1"/>
</dbReference>
<evidence type="ECO:0000313" key="5">
    <source>
        <dbReference type="EMBL" id="KLU65498.1"/>
    </source>
</evidence>
<dbReference type="EMBL" id="LDZY01000008">
    <property type="protein sequence ID" value="KLU65498.1"/>
    <property type="molecule type" value="Genomic_DNA"/>
</dbReference>